<sequence>MNKFVTFVSDIRVSALLCSSMTVLLTACGGAADQQDLSQAKQQTQTAGYIVSTESTTAATMPVDALTAVRADGDQAGPAAITPQDKGADAAPSSATPYTEKDFALTGYGAADAMPPRATTTAYGATDAAALAEARGQQAVAPAPAALAPAVPSTTYNFYVAPNGNDKNAGTAAAPFKTLARASKAAKPSTTVFVAPGTYTGGIKTTVSGSASGRIYYVSSTKWGAKIVAPGSSGKAAWDNRGSYVDIIGFHVDGSGSKWTNGIYNGGSYAMIRANHVHDVAKGVGCNGGGGSAIGVDSYYKGIKSDVVGNLVHDIGPVGCRFIQGIYVSTSGSVKNNVVYRVSEGAIHLWHDANRVIITNNTVTTSSTGIIVGGGDYYHTKGPNDYTAVYSNIVYDNKMGVSEQGQTGKNNTYRNNLVFQNSTYNFRLKNGLKHTETVTSDPLFVDYKRTGTPDLRLTSSSPAIGRGTATEALEFDYLENPRNAKTGYDIGAYQFQAPSTQE</sequence>
<dbReference type="EMBL" id="CP024608">
    <property type="protein sequence ID" value="ATQ77565.1"/>
    <property type="molecule type" value="Genomic_DNA"/>
</dbReference>
<dbReference type="OrthoDB" id="7300353at2"/>
<dbReference type="InterPro" id="IPR059226">
    <property type="entry name" value="Choice_anch_Q_dom"/>
</dbReference>
<feature type="region of interest" description="Disordered" evidence="1">
    <location>
        <begin position="75"/>
        <end position="96"/>
    </location>
</feature>
<name>A0A2D2DRF5_9BURK</name>
<dbReference type="Proteomes" id="UP000229897">
    <property type="component" value="Chromosome"/>
</dbReference>
<feature type="domain" description="DUF1565" evidence="3">
    <location>
        <begin position="163"/>
        <end position="201"/>
    </location>
</feature>
<dbReference type="SUPFAM" id="SSF51126">
    <property type="entry name" value="Pectin lyase-like"/>
    <property type="match status" value="1"/>
</dbReference>
<dbReference type="PROSITE" id="PS51257">
    <property type="entry name" value="PROKAR_LIPOPROTEIN"/>
    <property type="match status" value="1"/>
</dbReference>
<reference evidence="4" key="1">
    <citation type="submission" date="2017-10" db="EMBL/GenBank/DDBJ databases">
        <title>Massilia psychrophilum sp. nov., a novel purple-pigmented bacterium isolated from Tianshan glacier, Xinjiang Municipality, China.</title>
        <authorList>
            <person name="Wang H."/>
        </authorList>
    </citation>
    <scope>NUCLEOTIDE SEQUENCE [LARGE SCALE GENOMIC DNA]</scope>
    <source>
        <strain evidence="4">B2</strain>
    </source>
</reference>
<keyword evidence="5" id="KW-1185">Reference proteome</keyword>
<evidence type="ECO:0000259" key="3">
    <source>
        <dbReference type="Pfam" id="PF07602"/>
    </source>
</evidence>
<evidence type="ECO:0000256" key="2">
    <source>
        <dbReference type="SAM" id="SignalP"/>
    </source>
</evidence>
<dbReference type="Gene3D" id="2.160.20.10">
    <property type="entry name" value="Single-stranded right-handed beta-helix, Pectin lyase-like"/>
    <property type="match status" value="1"/>
</dbReference>
<feature type="chain" id="PRO_5013669260" description="DUF1565 domain-containing protein" evidence="2">
    <location>
        <begin position="32"/>
        <end position="502"/>
    </location>
</feature>
<dbReference type="InterPro" id="IPR006626">
    <property type="entry name" value="PbH1"/>
</dbReference>
<dbReference type="InterPro" id="IPR011050">
    <property type="entry name" value="Pectin_lyase_fold/virulence"/>
</dbReference>
<evidence type="ECO:0000313" key="5">
    <source>
        <dbReference type="Proteomes" id="UP000229897"/>
    </source>
</evidence>
<evidence type="ECO:0000313" key="4">
    <source>
        <dbReference type="EMBL" id="ATQ77565.1"/>
    </source>
</evidence>
<accession>A0A2D2DRF5</accession>
<proteinExistence type="predicted"/>
<evidence type="ECO:0000256" key="1">
    <source>
        <dbReference type="SAM" id="MobiDB-lite"/>
    </source>
</evidence>
<protein>
    <recommendedName>
        <fullName evidence="3">DUF1565 domain-containing protein</fullName>
    </recommendedName>
</protein>
<dbReference type="KEGG" id="mass:CR152_25975"/>
<gene>
    <name evidence="4" type="ORF">CR152_25975</name>
</gene>
<dbReference type="PANTHER" id="PTHR36453">
    <property type="entry name" value="SECRETED PROTEIN-RELATED"/>
    <property type="match status" value="1"/>
</dbReference>
<dbReference type="PANTHER" id="PTHR36453:SF1">
    <property type="entry name" value="RIGHT HANDED BETA HELIX DOMAIN-CONTAINING PROTEIN"/>
    <property type="match status" value="1"/>
</dbReference>
<dbReference type="SMART" id="SM00710">
    <property type="entry name" value="PbH1"/>
    <property type="match status" value="4"/>
</dbReference>
<dbReference type="InterPro" id="IPR012334">
    <property type="entry name" value="Pectin_lyas_fold"/>
</dbReference>
<dbReference type="AlphaFoldDB" id="A0A2D2DRF5"/>
<dbReference type="Pfam" id="PF07602">
    <property type="entry name" value="DUF1565"/>
    <property type="match status" value="1"/>
</dbReference>
<dbReference type="RefSeq" id="WP_099879859.1">
    <property type="nucleotide sequence ID" value="NZ_CP024608.1"/>
</dbReference>
<dbReference type="InterPro" id="IPR011459">
    <property type="entry name" value="DUF1565"/>
</dbReference>
<feature type="signal peptide" evidence="2">
    <location>
        <begin position="1"/>
        <end position="31"/>
    </location>
</feature>
<dbReference type="NCBIfam" id="NF041518">
    <property type="entry name" value="choice_anch_Q"/>
    <property type="match status" value="1"/>
</dbReference>
<keyword evidence="2" id="KW-0732">Signal</keyword>
<organism evidence="4 5">
    <name type="scientific">Massilia violaceinigra</name>
    <dbReference type="NCBI Taxonomy" id="2045208"/>
    <lineage>
        <taxon>Bacteria</taxon>
        <taxon>Pseudomonadati</taxon>
        <taxon>Pseudomonadota</taxon>
        <taxon>Betaproteobacteria</taxon>
        <taxon>Burkholderiales</taxon>
        <taxon>Oxalobacteraceae</taxon>
        <taxon>Telluria group</taxon>
        <taxon>Massilia</taxon>
    </lineage>
</organism>